<dbReference type="SUPFAM" id="SSF53271">
    <property type="entry name" value="PRTase-like"/>
    <property type="match status" value="1"/>
</dbReference>
<comment type="caution">
    <text evidence="2">The sequence shown here is derived from an EMBL/GenBank/DDBJ whole genome shotgun (WGS) entry which is preliminary data.</text>
</comment>
<dbReference type="Gene3D" id="3.30.1310.20">
    <property type="entry name" value="PRTase-like"/>
    <property type="match status" value="1"/>
</dbReference>
<proteinExistence type="predicted"/>
<dbReference type="Gene3D" id="3.40.50.2020">
    <property type="match status" value="1"/>
</dbReference>
<reference evidence="2" key="1">
    <citation type="submission" date="2016-10" db="EMBL/GenBank/DDBJ databases">
        <title>CRISPR-Cas defence system in Roseofilum reptotaenium: evidence of a bacteriophage-cyanobacterium arms race in the coral black band disease.</title>
        <authorList>
            <person name="Buerger P."/>
            <person name="Wood-Charlson E.M."/>
            <person name="Weynberg K.D."/>
            <person name="Willis B."/>
            <person name="Van Oppen M.J."/>
        </authorList>
    </citation>
    <scope>NUCLEOTIDE SEQUENCE [LARGE SCALE GENOMIC DNA]</scope>
    <source>
        <strain evidence="2">AO1-A</strain>
    </source>
</reference>
<sequence length="225" mass="24579">MSNIILPFRDRQDAGEQLAIAIKPEIEQWQANLNHSGRVIVYALPRGGLPVAKPIAQALYCPLAVIVAKKITSANNQELAVGAITACGQVVWSTLSEEESQSRTWQSRQAVAQQRAQEQLATLSPHCPTVNPQGAIAILVDDGMATGMTMAVAILATRARCPAQIWVVTPVAPVGLEQQLGHWCDRMMILATPDPFLSVSRFYTQFEQVEMSEAIACLMTQSEWL</sequence>
<feature type="domain" description="Phosphoribosyltransferase" evidence="1">
    <location>
        <begin position="22"/>
        <end position="172"/>
    </location>
</feature>
<keyword evidence="2" id="KW-0328">Glycosyltransferase</keyword>
<dbReference type="EMBL" id="MLAW01000001">
    <property type="protein sequence ID" value="OJJ27544.1"/>
    <property type="molecule type" value="Genomic_DNA"/>
</dbReference>
<evidence type="ECO:0000259" key="1">
    <source>
        <dbReference type="Pfam" id="PF00156"/>
    </source>
</evidence>
<gene>
    <name evidence="2" type="ORF">BI308_00830</name>
</gene>
<dbReference type="InterPro" id="IPR000836">
    <property type="entry name" value="PRTase_dom"/>
</dbReference>
<keyword evidence="2" id="KW-0808">Transferase</keyword>
<organism evidence="2 3">
    <name type="scientific">Roseofilum reptotaenium AO1-A</name>
    <dbReference type="NCBI Taxonomy" id="1925591"/>
    <lineage>
        <taxon>Bacteria</taxon>
        <taxon>Bacillati</taxon>
        <taxon>Cyanobacteriota</taxon>
        <taxon>Cyanophyceae</taxon>
        <taxon>Desertifilales</taxon>
        <taxon>Desertifilaceae</taxon>
        <taxon>Roseofilum</taxon>
    </lineage>
</organism>
<dbReference type="AlphaFoldDB" id="A0A1L9QY05"/>
<dbReference type="STRING" id="1925591.BI308_00830"/>
<evidence type="ECO:0000313" key="2">
    <source>
        <dbReference type="EMBL" id="OJJ27544.1"/>
    </source>
</evidence>
<dbReference type="CDD" id="cd06223">
    <property type="entry name" value="PRTases_typeI"/>
    <property type="match status" value="1"/>
</dbReference>
<dbReference type="GO" id="GO:0016757">
    <property type="term" value="F:glycosyltransferase activity"/>
    <property type="evidence" value="ECO:0007669"/>
    <property type="project" value="UniProtKB-KW"/>
</dbReference>
<protein>
    <submittedName>
        <fullName evidence="2">Phosphoribosyltransferase</fullName>
    </submittedName>
</protein>
<keyword evidence="3" id="KW-1185">Reference proteome</keyword>
<name>A0A1L9QY05_9CYAN</name>
<dbReference type="Proteomes" id="UP000183940">
    <property type="component" value="Unassembled WGS sequence"/>
</dbReference>
<accession>A0A1L9QY05</accession>
<dbReference type="Pfam" id="PF00156">
    <property type="entry name" value="Pribosyltran"/>
    <property type="match status" value="1"/>
</dbReference>
<evidence type="ECO:0000313" key="3">
    <source>
        <dbReference type="Proteomes" id="UP000183940"/>
    </source>
</evidence>
<dbReference type="InterPro" id="IPR029057">
    <property type="entry name" value="PRTase-like"/>
</dbReference>